<dbReference type="PROSITE" id="PS50181">
    <property type="entry name" value="FBOX"/>
    <property type="match status" value="1"/>
</dbReference>
<keyword evidence="8" id="KW-1185">Reference proteome</keyword>
<dbReference type="CDD" id="cd22157">
    <property type="entry name" value="F-box_AtFBW1-like"/>
    <property type="match status" value="1"/>
</dbReference>
<dbReference type="EC" id="4.1.1.36" evidence="5"/>
<dbReference type="InterPro" id="IPR003382">
    <property type="entry name" value="Flavoprotein"/>
</dbReference>
<dbReference type="NCBIfam" id="TIGR01640">
    <property type="entry name" value="F_box_assoc_1"/>
    <property type="match status" value="1"/>
</dbReference>
<protein>
    <recommendedName>
        <fullName evidence="5">phosphopantothenoylcysteine decarboxylase</fullName>
        <ecNumber evidence="5">4.1.1.36</ecNumber>
    </recommendedName>
</protein>
<dbReference type="PANTHER" id="PTHR14359">
    <property type="entry name" value="HOMO-OLIGOMERIC FLAVIN CONTAINING CYS DECARBOXYLASE FAMILY"/>
    <property type="match status" value="1"/>
</dbReference>
<dbReference type="InterPro" id="IPR006527">
    <property type="entry name" value="F-box-assoc_dom_typ1"/>
</dbReference>
<feature type="domain" description="F-box" evidence="6">
    <location>
        <begin position="144"/>
        <end position="190"/>
    </location>
</feature>
<evidence type="ECO:0000313" key="8">
    <source>
        <dbReference type="Proteomes" id="UP000823674"/>
    </source>
</evidence>
<comment type="similarity">
    <text evidence="3">Belongs to the HFCD (homooligomeric flavin containing Cys decarboxylase) superfamily.</text>
</comment>
<dbReference type="Proteomes" id="UP000823674">
    <property type="component" value="Chromosome A01"/>
</dbReference>
<evidence type="ECO:0000256" key="3">
    <source>
        <dbReference type="ARBA" id="ARBA00038350"/>
    </source>
</evidence>
<dbReference type="InterPro" id="IPR017451">
    <property type="entry name" value="F-box-assoc_interact_dom"/>
</dbReference>
<evidence type="ECO:0000256" key="2">
    <source>
        <dbReference type="ARBA" id="ARBA00022604"/>
    </source>
</evidence>
<dbReference type="Pfam" id="PF00646">
    <property type="entry name" value="F-box"/>
    <property type="match status" value="1"/>
</dbReference>
<evidence type="ECO:0000256" key="1">
    <source>
        <dbReference type="ARBA" id="ARBA00001917"/>
    </source>
</evidence>
<evidence type="ECO:0000256" key="4">
    <source>
        <dbReference type="ARBA" id="ARBA00060685"/>
    </source>
</evidence>
<dbReference type="Pfam" id="PF02441">
    <property type="entry name" value="Flavoprotein"/>
    <property type="match status" value="1"/>
</dbReference>
<evidence type="ECO:0000313" key="7">
    <source>
        <dbReference type="EMBL" id="KAG5415828.1"/>
    </source>
</evidence>
<dbReference type="Pfam" id="PF07734">
    <property type="entry name" value="FBA_1"/>
    <property type="match status" value="1"/>
</dbReference>
<comment type="pathway">
    <text evidence="4">Cofactor biosynthesis; coenzyme A biosynthesis; CoA from (R)-pantothenate: step 3/5.</text>
</comment>
<comment type="caution">
    <text evidence="7">The sequence shown here is derived from an EMBL/GenBank/DDBJ whole genome shotgun (WGS) entry which is preliminary data.</text>
</comment>
<proteinExistence type="inferred from homology"/>
<name>A0ABQ7NY98_BRACM</name>
<dbReference type="SMART" id="SM00256">
    <property type="entry name" value="FBOX"/>
    <property type="match status" value="1"/>
</dbReference>
<dbReference type="Gene3D" id="3.40.50.1950">
    <property type="entry name" value="Flavin prenyltransferase-like"/>
    <property type="match status" value="2"/>
</dbReference>
<evidence type="ECO:0000259" key="6">
    <source>
        <dbReference type="PROSITE" id="PS50181"/>
    </source>
</evidence>
<accession>A0ABQ7NY98</accession>
<dbReference type="EMBL" id="JADBGQ010000001">
    <property type="protein sequence ID" value="KAG5415828.1"/>
    <property type="molecule type" value="Genomic_DNA"/>
</dbReference>
<reference evidence="7 8" key="1">
    <citation type="submission" date="2021-03" db="EMBL/GenBank/DDBJ databases">
        <authorList>
            <person name="King G.J."/>
            <person name="Bancroft I."/>
            <person name="Baten A."/>
            <person name="Bloomfield J."/>
            <person name="Borpatragohain P."/>
            <person name="He Z."/>
            <person name="Irish N."/>
            <person name="Irwin J."/>
            <person name="Liu K."/>
            <person name="Mauleon R.P."/>
            <person name="Moore J."/>
            <person name="Morris R."/>
            <person name="Ostergaard L."/>
            <person name="Wang B."/>
            <person name="Wells R."/>
        </authorList>
    </citation>
    <scope>NUCLEOTIDE SEQUENCE [LARGE SCALE GENOMIC DNA]</scope>
    <source>
        <strain evidence="7">R-o-18</strain>
        <tissue evidence="7">Leaf</tissue>
    </source>
</reference>
<dbReference type="SUPFAM" id="SSF52507">
    <property type="entry name" value="Homo-oligomeric flavin-containing Cys decarboxylases, HFCD"/>
    <property type="match status" value="1"/>
</dbReference>
<sequence length="618" mass="71358">MVIAPLSANTLAKIAGGLCDNLLTCIVRAWDYSKPVFVAPAMNTLMWNNPFTERHLCSLDELGVTLIPPIKKRLACGDYGNGAMAEPSLIYSTVRLFWESQRTIFTGFTRVTTVGIFKFIVSLFGVLSPHAFSRLTHSSVENLMDLHVSLPWELEEEILSRLPPQSLVRFRAVSKRWNSLLNNKSFINKHLSLSRPHFILLTKSKIYSIDIIDQRVTLRELHSSCRDSNLQYSRITTCDELLFCKYPPFHSKMETALWSPCLRQANLIKLYSVGKEFNAFGLGYDNSGPQKVHKLLLYHPPQVAAIYECASHVLRYINAPYEVRMPEIDRRSHVSLYGNLYWIDYNLQTGEYFIQSFEFTREIFKPFCLLPLQDNHCLNELRLAVWKGDRFSLLKQKFLRRKIEIWVTKNKIDDKEEVVWINFMTLTTTNLPNLFHKKCGVSYFIYDKTLFMCCGDDEASHPCIYIVKGDVCNKIQIGYGQLIQTCNKSVVATRWKKWIKDKFHTQIKNKLRFASIFVRLMSFEITLIPHIKKRLACGDYGNGAMAEPSLIYSTVKTLLGVGGASAKCWNKFKPTVSKRWNSLFNDKSFINNHLSLSRPQFIFVTKSKIFKSQIRNLH</sequence>
<comment type="cofactor">
    <cofactor evidence="1">
        <name>FMN</name>
        <dbReference type="ChEBI" id="CHEBI:58210"/>
    </cofactor>
</comment>
<keyword evidence="2" id="KW-0341">Growth regulation</keyword>
<dbReference type="SUPFAM" id="SSF81383">
    <property type="entry name" value="F-box domain"/>
    <property type="match status" value="1"/>
</dbReference>
<dbReference type="InterPro" id="IPR036551">
    <property type="entry name" value="Flavin_trans-like"/>
</dbReference>
<dbReference type="Gene3D" id="1.20.1280.50">
    <property type="match status" value="1"/>
</dbReference>
<organism evidence="7 8">
    <name type="scientific">Brassica rapa subsp. trilocularis</name>
    <dbReference type="NCBI Taxonomy" id="1813537"/>
    <lineage>
        <taxon>Eukaryota</taxon>
        <taxon>Viridiplantae</taxon>
        <taxon>Streptophyta</taxon>
        <taxon>Embryophyta</taxon>
        <taxon>Tracheophyta</taxon>
        <taxon>Spermatophyta</taxon>
        <taxon>Magnoliopsida</taxon>
        <taxon>eudicotyledons</taxon>
        <taxon>Gunneridae</taxon>
        <taxon>Pentapetalae</taxon>
        <taxon>rosids</taxon>
        <taxon>malvids</taxon>
        <taxon>Brassicales</taxon>
        <taxon>Brassicaceae</taxon>
        <taxon>Brassiceae</taxon>
        <taxon>Brassica</taxon>
    </lineage>
</organism>
<gene>
    <name evidence="7" type="primary">A01p048130.1_BraROA</name>
    <name evidence="7" type="ORF">IGI04_003395</name>
</gene>
<dbReference type="InterPro" id="IPR001810">
    <property type="entry name" value="F-box_dom"/>
</dbReference>
<dbReference type="PANTHER" id="PTHR14359:SF28">
    <property type="entry name" value="FLAVOPROTEIN DOMAIN-CONTAINING PROTEIN"/>
    <property type="match status" value="1"/>
</dbReference>
<evidence type="ECO:0000256" key="5">
    <source>
        <dbReference type="ARBA" id="ARBA00066422"/>
    </source>
</evidence>
<dbReference type="InterPro" id="IPR036047">
    <property type="entry name" value="F-box-like_dom_sf"/>
</dbReference>